<sequence>MARRGCKEWLNNSYDDTNYDVIDLVGQRMPKSMRRATLRCLEIARSRSIYMALNVVQKSLHLSAENVAFDRENEV</sequence>
<comment type="caution">
    <text evidence="1">The sequence shown here is derived from an EMBL/GenBank/DDBJ whole genome shotgun (WGS) entry which is preliminary data.</text>
</comment>
<dbReference type="Proteomes" id="UP000238937">
    <property type="component" value="Unassembled WGS sequence"/>
</dbReference>
<dbReference type="AlphaFoldDB" id="A0A2T1GNN3"/>
<evidence type="ECO:0000313" key="1">
    <source>
        <dbReference type="EMBL" id="PSB59530.1"/>
    </source>
</evidence>
<keyword evidence="2" id="KW-1185">Reference proteome</keyword>
<name>A0A2T1GNN3_9CYAN</name>
<organism evidence="1 2">
    <name type="scientific">Chamaesiphon polymorphus CCALA 037</name>
    <dbReference type="NCBI Taxonomy" id="2107692"/>
    <lineage>
        <taxon>Bacteria</taxon>
        <taxon>Bacillati</taxon>
        <taxon>Cyanobacteriota</taxon>
        <taxon>Cyanophyceae</taxon>
        <taxon>Gomontiellales</taxon>
        <taxon>Chamaesiphonaceae</taxon>
        <taxon>Chamaesiphon</taxon>
    </lineage>
</organism>
<dbReference type="EMBL" id="PVWO01000004">
    <property type="protein sequence ID" value="PSB59530.1"/>
    <property type="molecule type" value="Genomic_DNA"/>
</dbReference>
<accession>A0A2T1GNN3</accession>
<proteinExistence type="predicted"/>
<protein>
    <submittedName>
        <fullName evidence="1">Uncharacterized protein</fullName>
    </submittedName>
</protein>
<reference evidence="1 2" key="1">
    <citation type="submission" date="2018-03" db="EMBL/GenBank/DDBJ databases">
        <title>The ancient ancestry and fast evolution of plastids.</title>
        <authorList>
            <person name="Moore K.R."/>
            <person name="Magnabosco C."/>
            <person name="Momper L."/>
            <person name="Gold D.A."/>
            <person name="Bosak T."/>
            <person name="Fournier G.P."/>
        </authorList>
    </citation>
    <scope>NUCLEOTIDE SEQUENCE [LARGE SCALE GENOMIC DNA]</scope>
    <source>
        <strain evidence="1 2">CCALA 037</strain>
    </source>
</reference>
<gene>
    <name evidence="1" type="ORF">C7B77_00620</name>
</gene>
<evidence type="ECO:0000313" key="2">
    <source>
        <dbReference type="Proteomes" id="UP000238937"/>
    </source>
</evidence>